<dbReference type="AlphaFoldDB" id="A0A149VX77"/>
<dbReference type="EMBL" id="LRRD01000035">
    <property type="protein sequence ID" value="KXW57841.1"/>
    <property type="molecule type" value="Genomic_DNA"/>
</dbReference>
<dbReference type="Pfam" id="PF00565">
    <property type="entry name" value="SNase"/>
    <property type="match status" value="1"/>
</dbReference>
<name>A0A149VX77_9PROT</name>
<gene>
    <name evidence="2" type="ORF">FEMY_16490</name>
</gene>
<accession>A0A149VX77</accession>
<dbReference type="InterPro" id="IPR035437">
    <property type="entry name" value="SNase_OB-fold_sf"/>
</dbReference>
<evidence type="ECO:0000313" key="2">
    <source>
        <dbReference type="EMBL" id="KXW57841.1"/>
    </source>
</evidence>
<reference evidence="2 3" key="1">
    <citation type="submission" date="2016-01" db="EMBL/GenBank/DDBJ databases">
        <title>Genome sequence of the acidophilic iron oxidising Ferrovum strain Z-31.</title>
        <authorList>
            <person name="Poehlein A."/>
            <person name="Ullrich S.R."/>
            <person name="Schloemann M."/>
            <person name="Muehling M."/>
            <person name="Daniel R."/>
        </authorList>
    </citation>
    <scope>NUCLEOTIDE SEQUENCE [LARGE SCALE GENOMIC DNA]</scope>
    <source>
        <strain evidence="2 3">Z-31</strain>
    </source>
</reference>
<comment type="caution">
    <text evidence="2">The sequence shown here is derived from an EMBL/GenBank/DDBJ whole genome shotgun (WGS) entry which is preliminary data.</text>
</comment>
<evidence type="ECO:0000259" key="1">
    <source>
        <dbReference type="PROSITE" id="PS50830"/>
    </source>
</evidence>
<organism evidence="2 3">
    <name type="scientific">Ferrovum myxofaciens</name>
    <dbReference type="NCBI Taxonomy" id="416213"/>
    <lineage>
        <taxon>Bacteria</taxon>
        <taxon>Pseudomonadati</taxon>
        <taxon>Pseudomonadota</taxon>
        <taxon>Betaproteobacteria</taxon>
        <taxon>Ferrovales</taxon>
        <taxon>Ferrovaceae</taxon>
        <taxon>Ferrovum</taxon>
    </lineage>
</organism>
<dbReference type="SUPFAM" id="SSF50199">
    <property type="entry name" value="Staphylococcal nuclease"/>
    <property type="match status" value="1"/>
</dbReference>
<evidence type="ECO:0000313" key="3">
    <source>
        <dbReference type="Proteomes" id="UP000075653"/>
    </source>
</evidence>
<dbReference type="Gene3D" id="2.40.50.90">
    <property type="match status" value="1"/>
</dbReference>
<keyword evidence="3" id="KW-1185">Reference proteome</keyword>
<dbReference type="Proteomes" id="UP000075653">
    <property type="component" value="Unassembled WGS sequence"/>
</dbReference>
<dbReference type="PATRIC" id="fig|1789004.3.peg.1683"/>
<dbReference type="InterPro" id="IPR016071">
    <property type="entry name" value="Staphylococal_nuclease_OB-fold"/>
</dbReference>
<protein>
    <recommendedName>
        <fullName evidence="1">TNase-like domain-containing protein</fullName>
    </recommendedName>
</protein>
<feature type="domain" description="TNase-like" evidence="1">
    <location>
        <begin position="1"/>
        <end position="183"/>
    </location>
</feature>
<dbReference type="PROSITE" id="PS50830">
    <property type="entry name" value="TNASE_3"/>
    <property type="match status" value="1"/>
</dbReference>
<sequence length="278" mass="30943">MVLDHAPDGDSVRFVPDHPIPVAQCMPRLRWSKDGALSVRLLGVDAPEIHYRRRGQPLWRQPSPWGEQAAQALLNFLGFSSLQRNLAGRVVGADPQACRGTLGVLRVDRYGRALGLALRGEDRGARDASLAWEDTWEASANQELLRQGHVYPLVHKDFPTDWRISLSTSVQMARMQSRGIWPADRTHCGFPLSDAQTLRDTLESACLIWPFLFRRLVDVETSFLRGSSSAEWLSRLNRCAGSVSLSSVNGSVPFLDLISFADGKLQLLVPPEEIVIHS</sequence>
<dbReference type="STRING" id="1789004.FEMY_16490"/>
<proteinExistence type="predicted"/>